<organism evidence="7 8">
    <name type="scientific">Sphaerosporella brunnea</name>
    <dbReference type="NCBI Taxonomy" id="1250544"/>
    <lineage>
        <taxon>Eukaryota</taxon>
        <taxon>Fungi</taxon>
        <taxon>Dikarya</taxon>
        <taxon>Ascomycota</taxon>
        <taxon>Pezizomycotina</taxon>
        <taxon>Pezizomycetes</taxon>
        <taxon>Pezizales</taxon>
        <taxon>Pyronemataceae</taxon>
        <taxon>Sphaerosporella</taxon>
    </lineage>
</organism>
<dbReference type="InParanoid" id="A0A5J5EWR3"/>
<dbReference type="Proteomes" id="UP000326924">
    <property type="component" value="Unassembled WGS sequence"/>
</dbReference>
<dbReference type="Pfam" id="PF01239">
    <property type="entry name" value="PPTA"/>
    <property type="match status" value="4"/>
</dbReference>
<gene>
    <name evidence="7" type="ORF">FN846DRAFT_720158</name>
</gene>
<evidence type="ECO:0000256" key="6">
    <source>
        <dbReference type="RuleBase" id="RU367120"/>
    </source>
</evidence>
<evidence type="ECO:0000256" key="4">
    <source>
        <dbReference type="ARBA" id="ARBA00022737"/>
    </source>
</evidence>
<dbReference type="EC" id="2.5.1.60" evidence="6"/>
<keyword evidence="4" id="KW-0677">Repeat</keyword>
<evidence type="ECO:0000313" key="7">
    <source>
        <dbReference type="EMBL" id="KAA8906285.1"/>
    </source>
</evidence>
<comment type="catalytic activity">
    <reaction evidence="5 6">
        <text>geranylgeranyl diphosphate + L-cysteinyl-[protein] = S-geranylgeranyl-L-cysteinyl-[protein] + diphosphate</text>
        <dbReference type="Rhea" id="RHEA:21240"/>
        <dbReference type="Rhea" id="RHEA-COMP:10131"/>
        <dbReference type="Rhea" id="RHEA-COMP:11537"/>
        <dbReference type="ChEBI" id="CHEBI:29950"/>
        <dbReference type="ChEBI" id="CHEBI:33019"/>
        <dbReference type="ChEBI" id="CHEBI:57533"/>
        <dbReference type="ChEBI" id="CHEBI:86021"/>
        <dbReference type="EC" id="2.5.1.60"/>
    </reaction>
</comment>
<dbReference type="AlphaFoldDB" id="A0A5J5EWR3"/>
<keyword evidence="3 6" id="KW-0808">Transferase</keyword>
<dbReference type="PROSITE" id="PS51147">
    <property type="entry name" value="PFTA"/>
    <property type="match status" value="4"/>
</dbReference>
<reference evidence="7 8" key="1">
    <citation type="submission" date="2019-09" db="EMBL/GenBank/DDBJ databases">
        <title>Draft genome of the ectomycorrhizal ascomycete Sphaerosporella brunnea.</title>
        <authorList>
            <consortium name="DOE Joint Genome Institute"/>
            <person name="Benucci G.M."/>
            <person name="Marozzi G."/>
            <person name="Antonielli L."/>
            <person name="Sanchez S."/>
            <person name="Marco P."/>
            <person name="Wang X."/>
            <person name="Falini L.B."/>
            <person name="Barry K."/>
            <person name="Haridas S."/>
            <person name="Lipzen A."/>
            <person name="Labutti K."/>
            <person name="Grigoriev I.V."/>
            <person name="Murat C."/>
            <person name="Martin F."/>
            <person name="Albertini E."/>
            <person name="Donnini D."/>
            <person name="Bonito G."/>
        </authorList>
    </citation>
    <scope>NUCLEOTIDE SEQUENCE [LARGE SCALE GENOMIC DNA]</scope>
    <source>
        <strain evidence="7 8">Sb_GMNB300</strain>
    </source>
</reference>
<dbReference type="Gene3D" id="1.25.40.120">
    <property type="entry name" value="Protein prenylyltransferase"/>
    <property type="match status" value="1"/>
</dbReference>
<dbReference type="GO" id="GO:0004663">
    <property type="term" value="F:Rab geranylgeranyltransferase activity"/>
    <property type="evidence" value="ECO:0007669"/>
    <property type="project" value="UniProtKB-UniRule"/>
</dbReference>
<dbReference type="OrthoDB" id="1658at2759"/>
<evidence type="ECO:0000256" key="5">
    <source>
        <dbReference type="ARBA" id="ARBA00047658"/>
    </source>
</evidence>
<evidence type="ECO:0000313" key="8">
    <source>
        <dbReference type="Proteomes" id="UP000326924"/>
    </source>
</evidence>
<dbReference type="InterPro" id="IPR002088">
    <property type="entry name" value="Prenyl_trans_a"/>
</dbReference>
<sequence length="404" mass="46875">MASHGISRTEYAASRSEAVQEKERNKLTEYLALVEQTQQKRSAGDYSLSALELTSKVLKLNPEFYTMWNYRRQILLRTRLLPFTAPEPPKDAPAAPEGQEDPAAVAGSLRAAYESRLALLLKEELEFLIPLLMSFPKCYWIWNHRLWALQQCSMLLSPEKGTKFWQGELQLVGMMLTRDMRNFHGWMYRRIVVSHIENPVGGEYSSLAKDELEYTRRMVRGVGGMTNYSAWHQRSVLIPRLLEENGKDDQERMDCLEDELQLLMSAIETDPDDQSLWFYYRWLVSARDKSSIAPKMPHLVRIAMVTDQVEWLKELLEAHPDCKYILKALVAYAQLLQALRKEPLNEGESEDDVEEVDEPAENQQILGWLETLERMDPMRKGRYRDQGKVIRANSEINNTIFLRG</sequence>
<dbReference type="PANTHER" id="PTHR11129">
    <property type="entry name" value="PROTEIN FARNESYLTRANSFERASE ALPHA SUBUNIT/RAB GERANYLGERANYL TRANSFERASE ALPHA SUBUNIT"/>
    <property type="match status" value="1"/>
</dbReference>
<dbReference type="SUPFAM" id="SSF48439">
    <property type="entry name" value="Protein prenylyltransferase"/>
    <property type="match status" value="1"/>
</dbReference>
<dbReference type="PANTHER" id="PTHR11129:SF2">
    <property type="entry name" value="GERANYLGERANYL TRANSFERASE TYPE-2 SUBUNIT ALPHA"/>
    <property type="match status" value="1"/>
</dbReference>
<name>A0A5J5EWR3_9PEZI</name>
<accession>A0A5J5EWR3</accession>
<keyword evidence="2 6" id="KW-0637">Prenyltransferase</keyword>
<evidence type="ECO:0000256" key="3">
    <source>
        <dbReference type="ARBA" id="ARBA00022679"/>
    </source>
</evidence>
<comment type="similarity">
    <text evidence="1 6">Belongs to the protein prenyltransferase subunit alpha family.</text>
</comment>
<proteinExistence type="inferred from homology"/>
<comment type="function">
    <text evidence="6">Catalyzes the transfer of a geranyl-geranyl moiety from geranyl-geranyl pyrophosphate to cysteines occuring in specific C-terminal amino acid sequences.</text>
</comment>
<evidence type="ECO:0000256" key="1">
    <source>
        <dbReference type="ARBA" id="ARBA00006734"/>
    </source>
</evidence>
<dbReference type="GO" id="GO:0005968">
    <property type="term" value="C:Rab-protein geranylgeranyltransferase complex"/>
    <property type="evidence" value="ECO:0007669"/>
    <property type="project" value="TreeGrafter"/>
</dbReference>
<dbReference type="FunCoup" id="A0A5J5EWR3">
    <property type="interactions" value="104"/>
</dbReference>
<protein>
    <recommendedName>
        <fullName evidence="6">Geranylgeranyl transferase type-2 subunit alpha</fullName>
        <ecNumber evidence="6">2.5.1.60</ecNumber>
    </recommendedName>
    <alternativeName>
        <fullName evidence="6">Geranylgeranyl transferase type II subunit alpha</fullName>
    </alternativeName>
</protein>
<evidence type="ECO:0000256" key="2">
    <source>
        <dbReference type="ARBA" id="ARBA00022602"/>
    </source>
</evidence>
<dbReference type="GO" id="GO:0097354">
    <property type="term" value="P:prenylation"/>
    <property type="evidence" value="ECO:0007669"/>
    <property type="project" value="UniProtKB-UniRule"/>
</dbReference>
<keyword evidence="8" id="KW-1185">Reference proteome</keyword>
<dbReference type="EMBL" id="VXIS01000090">
    <property type="protein sequence ID" value="KAA8906285.1"/>
    <property type="molecule type" value="Genomic_DNA"/>
</dbReference>
<comment type="caution">
    <text evidence="7">The sequence shown here is derived from an EMBL/GenBank/DDBJ whole genome shotgun (WGS) entry which is preliminary data.</text>
</comment>